<evidence type="ECO:0000313" key="7">
    <source>
        <dbReference type="Proteomes" id="UP000320333"/>
    </source>
</evidence>
<gene>
    <name evidence="6" type="ORF">CcCBS67573_g10508</name>
</gene>
<dbReference type="PANTHER" id="PTHR48057">
    <property type="entry name" value="LEUCINE-RICH REPEAT SERINE/THREONINE-PROTEIN KINASE 1"/>
    <property type="match status" value="1"/>
</dbReference>
<reference evidence="6 7" key="1">
    <citation type="journal article" date="2019" name="Sci. Rep.">
        <title>Comparative genomics of chytrid fungi reveal insights into the obligate biotrophic and pathogenic lifestyle of Synchytrium endobioticum.</title>
        <authorList>
            <person name="van de Vossenberg B.T.L.H."/>
            <person name="Warris S."/>
            <person name="Nguyen H.D.T."/>
            <person name="van Gent-Pelzer M.P.E."/>
            <person name="Joly D.L."/>
            <person name="van de Geest H.C."/>
            <person name="Bonants P.J.M."/>
            <person name="Smith D.S."/>
            <person name="Levesque C.A."/>
            <person name="van der Lee T.A.J."/>
        </authorList>
    </citation>
    <scope>NUCLEOTIDE SEQUENCE [LARGE SCALE GENOMIC DNA]</scope>
    <source>
        <strain evidence="6 7">CBS 675.73</strain>
    </source>
</reference>
<dbReference type="OrthoDB" id="2151115at2759"/>
<organism evidence="6 7">
    <name type="scientific">Chytriomyces confervae</name>
    <dbReference type="NCBI Taxonomy" id="246404"/>
    <lineage>
        <taxon>Eukaryota</taxon>
        <taxon>Fungi</taxon>
        <taxon>Fungi incertae sedis</taxon>
        <taxon>Chytridiomycota</taxon>
        <taxon>Chytridiomycota incertae sedis</taxon>
        <taxon>Chytridiomycetes</taxon>
        <taxon>Chytridiales</taxon>
        <taxon>Chytriomycetaceae</taxon>
        <taxon>Chytriomyces</taxon>
    </lineage>
</organism>
<dbReference type="InterPro" id="IPR032675">
    <property type="entry name" value="LRR_dom_sf"/>
</dbReference>
<feature type="domain" description="F-box" evidence="5">
    <location>
        <begin position="4"/>
        <end position="51"/>
    </location>
</feature>
<evidence type="ECO:0000256" key="2">
    <source>
        <dbReference type="ARBA" id="ARBA00022475"/>
    </source>
</evidence>
<dbReference type="AlphaFoldDB" id="A0A507CTL7"/>
<dbReference type="Pfam" id="PF13855">
    <property type="entry name" value="LRR_8"/>
    <property type="match status" value="1"/>
</dbReference>
<comment type="subcellular location">
    <subcellularLocation>
        <location evidence="1">Cell membrane</location>
    </subcellularLocation>
</comment>
<dbReference type="Pfam" id="PF00560">
    <property type="entry name" value="LRR_1"/>
    <property type="match status" value="1"/>
</dbReference>
<dbReference type="Proteomes" id="UP000320333">
    <property type="component" value="Unassembled WGS sequence"/>
</dbReference>
<evidence type="ECO:0000313" key="6">
    <source>
        <dbReference type="EMBL" id="TPX42476.1"/>
    </source>
</evidence>
<name>A0A507CTL7_9FUNG</name>
<dbReference type="Gene3D" id="3.80.10.10">
    <property type="entry name" value="Ribonuclease Inhibitor"/>
    <property type="match status" value="3"/>
</dbReference>
<dbReference type="EMBL" id="QEAP01001637">
    <property type="protein sequence ID" value="TPX42476.1"/>
    <property type="molecule type" value="Genomic_DNA"/>
</dbReference>
<keyword evidence="2" id="KW-1003">Cell membrane</keyword>
<dbReference type="InterPro" id="IPR001611">
    <property type="entry name" value="Leu-rich_rpt"/>
</dbReference>
<comment type="caution">
    <text evidence="6">The sequence shown here is derived from an EMBL/GenBank/DDBJ whole genome shotgun (WGS) entry which is preliminary data.</text>
</comment>
<keyword evidence="3" id="KW-0433">Leucine-rich repeat</keyword>
<dbReference type="InterPro" id="IPR001810">
    <property type="entry name" value="F-box_dom"/>
</dbReference>
<keyword evidence="7" id="KW-1185">Reference proteome</keyword>
<dbReference type="PROSITE" id="PS50181">
    <property type="entry name" value="FBOX"/>
    <property type="match status" value="1"/>
</dbReference>
<dbReference type="PROSITE" id="PS51450">
    <property type="entry name" value="LRR"/>
    <property type="match status" value="1"/>
</dbReference>
<proteinExistence type="predicted"/>
<sequence>MQITPDINSLPNELISCIFRWIPVQHVFKFRRLSRAVNDSLLTTQFALLNMQLRSTHSPHQSDASMWLLVPQKYQAAMAGEKLSQLEILDSCGSVKTAIPFPESVVLLSKLTTLNLARCSLRGAIPDVFGALSNLTMVFLSNNQLVGGVPASFNCLSSLAILDLSKNRLSGHLPDLSDLNALQYLLVSENQLTGPIPTRVGSPSKLEMMNLERNQFSAIPNTIANLTKLFFLNISNNPISGDLPNELWRLRGLNVISMAHCGVTGSLAGIGELSLLNEVDASHNDLTGGIPPNELLQLTRLYSLHLFGNRRLSPQVWDFTGLDNFKYLCMDRAVLENSTLYGAFIRCELHGESENARRAQFLPQITPNGSFDEFRIIGGQCRNSLVWMDEYCLPAEVQEALPDISGLSYLQMYVPNDIDENSLSQCSDLKEISFTHLMDFEDSTDQVEYLLRQIRGAPIQKVWCDTSPPVGGRCVLETITSNFLKRGWHKETHGDEKVCFVMMN</sequence>
<keyword evidence="2" id="KW-0472">Membrane</keyword>
<dbReference type="GO" id="GO:0005886">
    <property type="term" value="C:plasma membrane"/>
    <property type="evidence" value="ECO:0007669"/>
    <property type="project" value="UniProtKB-SubCell"/>
</dbReference>
<protein>
    <recommendedName>
        <fullName evidence="5">F-box domain-containing protein</fullName>
    </recommendedName>
</protein>
<dbReference type="InterPro" id="IPR052595">
    <property type="entry name" value="LRRC69/RLP"/>
</dbReference>
<keyword evidence="4" id="KW-0677">Repeat</keyword>
<evidence type="ECO:0000259" key="5">
    <source>
        <dbReference type="PROSITE" id="PS50181"/>
    </source>
</evidence>
<evidence type="ECO:0000256" key="1">
    <source>
        <dbReference type="ARBA" id="ARBA00004236"/>
    </source>
</evidence>
<dbReference type="SUPFAM" id="SSF52058">
    <property type="entry name" value="L domain-like"/>
    <property type="match status" value="1"/>
</dbReference>
<dbReference type="FunFam" id="3.80.10.10:FF:000041">
    <property type="entry name" value="LRR receptor-like serine/threonine-protein kinase ERECTA"/>
    <property type="match status" value="1"/>
</dbReference>
<dbReference type="PANTHER" id="PTHR48057:SF29">
    <property type="entry name" value="OS02G0609900 PROTEIN"/>
    <property type="match status" value="1"/>
</dbReference>
<evidence type="ECO:0000256" key="3">
    <source>
        <dbReference type="ARBA" id="ARBA00022614"/>
    </source>
</evidence>
<accession>A0A507CTL7</accession>
<evidence type="ECO:0000256" key="4">
    <source>
        <dbReference type="ARBA" id="ARBA00022737"/>
    </source>
</evidence>
<dbReference type="FunFam" id="3.80.10.10:FF:000383">
    <property type="entry name" value="Leucine-rich repeat receptor protein kinase EMS1"/>
    <property type="match status" value="1"/>
</dbReference>